<organism evidence="2 3">
    <name type="scientific">Paradevosia shaoguanensis</name>
    <dbReference type="NCBI Taxonomy" id="1335043"/>
    <lineage>
        <taxon>Bacteria</taxon>
        <taxon>Pseudomonadati</taxon>
        <taxon>Pseudomonadota</taxon>
        <taxon>Alphaproteobacteria</taxon>
        <taxon>Hyphomicrobiales</taxon>
        <taxon>Devosiaceae</taxon>
        <taxon>Paradevosia</taxon>
    </lineage>
</organism>
<protein>
    <recommendedName>
        <fullName evidence="4">Argininosuccinate lyase</fullName>
    </recommendedName>
</protein>
<feature type="signal peptide" evidence="1">
    <location>
        <begin position="1"/>
        <end position="24"/>
    </location>
</feature>
<evidence type="ECO:0008006" key="4">
    <source>
        <dbReference type="Google" id="ProtNLM"/>
    </source>
</evidence>
<dbReference type="EMBL" id="JALAZD010000002">
    <property type="protein sequence ID" value="MCI0128392.1"/>
    <property type="molecule type" value="Genomic_DNA"/>
</dbReference>
<proteinExistence type="predicted"/>
<name>A0AA41QP32_9HYPH</name>
<dbReference type="AlphaFoldDB" id="A0AA41QP32"/>
<keyword evidence="1" id="KW-0732">Signal</keyword>
<keyword evidence="3" id="KW-1185">Reference proteome</keyword>
<gene>
    <name evidence="2" type="ORF">ML536_16295</name>
</gene>
<evidence type="ECO:0000313" key="3">
    <source>
        <dbReference type="Proteomes" id="UP001156140"/>
    </source>
</evidence>
<dbReference type="Proteomes" id="UP001156140">
    <property type="component" value="Unassembled WGS sequence"/>
</dbReference>
<accession>A0AA41QP32</accession>
<feature type="chain" id="PRO_5041266778" description="Argininosuccinate lyase" evidence="1">
    <location>
        <begin position="25"/>
        <end position="111"/>
    </location>
</feature>
<comment type="caution">
    <text evidence="2">The sequence shown here is derived from an EMBL/GenBank/DDBJ whole genome shotgun (WGS) entry which is preliminary data.</text>
</comment>
<evidence type="ECO:0000313" key="2">
    <source>
        <dbReference type="EMBL" id="MCI0128392.1"/>
    </source>
</evidence>
<sequence>MSKNIIMGGLAALALLAMPATARAEDLTFTLTNASSFNIANFYTSPANVDDWQEDVLGEDVMAAGTQADVTIADGSDQCVYDMKFVFEDGTEFVREEIDLCSLGEYTLSDN</sequence>
<dbReference type="RefSeq" id="WP_281736574.1">
    <property type="nucleotide sequence ID" value="NZ_JAKETQ010000002.1"/>
</dbReference>
<reference evidence="2" key="1">
    <citation type="submission" date="2022-03" db="EMBL/GenBank/DDBJ databases">
        <title>The complete genome sequence of a Methyloterrigena soli.</title>
        <authorList>
            <person name="Zi Z."/>
        </authorList>
    </citation>
    <scope>NUCLEOTIDE SEQUENCE</scope>
    <source>
        <strain evidence="2">M48</strain>
    </source>
</reference>
<evidence type="ECO:0000256" key="1">
    <source>
        <dbReference type="SAM" id="SignalP"/>
    </source>
</evidence>